<dbReference type="PANTHER" id="PTHR30345:SF0">
    <property type="entry name" value="DNA DAMAGE-REPAIR_TOLERATION PROTEIN DRT102"/>
    <property type="match status" value="1"/>
</dbReference>
<dbReference type="GO" id="GO:0009052">
    <property type="term" value="P:pentose-phosphate shunt, non-oxidative branch"/>
    <property type="evidence" value="ECO:0007669"/>
    <property type="project" value="TreeGrafter"/>
</dbReference>
<accession>A0A9D1N9H4</accession>
<evidence type="ECO:0000313" key="3">
    <source>
        <dbReference type="Proteomes" id="UP000886857"/>
    </source>
</evidence>
<protein>
    <submittedName>
        <fullName evidence="2">RpiB/LacA/LacB family sugar-phosphate isomerase</fullName>
    </submittedName>
</protein>
<dbReference type="GO" id="GO:0019316">
    <property type="term" value="P:D-allose catabolic process"/>
    <property type="evidence" value="ECO:0007669"/>
    <property type="project" value="TreeGrafter"/>
</dbReference>
<dbReference type="InterPro" id="IPR036569">
    <property type="entry name" value="RpiB_LacA_LacB_sf"/>
</dbReference>
<comment type="caution">
    <text evidence="2">The sequence shown here is derived from an EMBL/GenBank/DDBJ whole genome shotgun (WGS) entry which is preliminary data.</text>
</comment>
<dbReference type="GO" id="GO:0004751">
    <property type="term" value="F:ribose-5-phosphate isomerase activity"/>
    <property type="evidence" value="ECO:0007669"/>
    <property type="project" value="TreeGrafter"/>
</dbReference>
<evidence type="ECO:0000313" key="2">
    <source>
        <dbReference type="EMBL" id="HIU98641.1"/>
    </source>
</evidence>
<gene>
    <name evidence="2" type="ORF">IAC73_02215</name>
</gene>
<keyword evidence="2" id="KW-0413">Isomerase</keyword>
<evidence type="ECO:0000256" key="1">
    <source>
        <dbReference type="ARBA" id="ARBA00008754"/>
    </source>
</evidence>
<dbReference type="AlphaFoldDB" id="A0A9D1N9H4"/>
<dbReference type="EMBL" id="DVOE01000032">
    <property type="protein sequence ID" value="HIU98641.1"/>
    <property type="molecule type" value="Genomic_DNA"/>
</dbReference>
<sequence>MRVAIGSDKSGFALKEAVKAYLVSEEARAAGVEFDSGRDDLGTTDIGDVHPYYRVAADVAPRVLSGEYDRAVLICGTGAGMSVVANKFKGLSAVACEGVYSAKMARVINGAQVLCMGGWIVAPEMGLEMTKAFLAAETHVGIEEWRKEWLSAADQKVAAIEEENFKG</sequence>
<reference evidence="2" key="1">
    <citation type="submission" date="2020-10" db="EMBL/GenBank/DDBJ databases">
        <authorList>
            <person name="Gilroy R."/>
        </authorList>
    </citation>
    <scope>NUCLEOTIDE SEQUENCE</scope>
    <source>
        <strain evidence="2">10406</strain>
    </source>
</reference>
<comment type="similarity">
    <text evidence="1">Belongs to the LacAB/RpiB family.</text>
</comment>
<organism evidence="2 3">
    <name type="scientific">Candidatus Limadaptatus stercoripullorum</name>
    <dbReference type="NCBI Taxonomy" id="2840846"/>
    <lineage>
        <taxon>Bacteria</taxon>
        <taxon>Bacillati</taxon>
        <taxon>Bacillota</taxon>
        <taxon>Clostridia</taxon>
        <taxon>Eubacteriales</taxon>
        <taxon>Candidatus Limadaptatus</taxon>
    </lineage>
</organism>
<dbReference type="InterPro" id="IPR003500">
    <property type="entry name" value="RpiB_LacA_LacB"/>
</dbReference>
<dbReference type="PIRSF" id="PIRSF005384">
    <property type="entry name" value="RpiB_LacA_B"/>
    <property type="match status" value="1"/>
</dbReference>
<dbReference type="Gene3D" id="3.40.1400.10">
    <property type="entry name" value="Sugar-phosphate isomerase, RpiB/LacA/LacB"/>
    <property type="match status" value="1"/>
</dbReference>
<proteinExistence type="inferred from homology"/>
<reference evidence="2" key="2">
    <citation type="journal article" date="2021" name="PeerJ">
        <title>Extensive microbial diversity within the chicken gut microbiome revealed by metagenomics and culture.</title>
        <authorList>
            <person name="Gilroy R."/>
            <person name="Ravi A."/>
            <person name="Getino M."/>
            <person name="Pursley I."/>
            <person name="Horton D.L."/>
            <person name="Alikhan N.F."/>
            <person name="Baker D."/>
            <person name="Gharbi K."/>
            <person name="Hall N."/>
            <person name="Watson M."/>
            <person name="Adriaenssens E.M."/>
            <person name="Foster-Nyarko E."/>
            <person name="Jarju S."/>
            <person name="Secka A."/>
            <person name="Antonio M."/>
            <person name="Oren A."/>
            <person name="Chaudhuri R.R."/>
            <person name="La Ragione R."/>
            <person name="Hildebrand F."/>
            <person name="Pallen M.J."/>
        </authorList>
    </citation>
    <scope>NUCLEOTIDE SEQUENCE</scope>
    <source>
        <strain evidence="2">10406</strain>
    </source>
</reference>
<dbReference type="Pfam" id="PF02502">
    <property type="entry name" value="LacAB_rpiB"/>
    <property type="match status" value="1"/>
</dbReference>
<dbReference type="Proteomes" id="UP000886857">
    <property type="component" value="Unassembled WGS sequence"/>
</dbReference>
<dbReference type="SUPFAM" id="SSF89623">
    <property type="entry name" value="Ribose/Galactose isomerase RpiB/AlsB"/>
    <property type="match status" value="1"/>
</dbReference>
<dbReference type="NCBIfam" id="TIGR00689">
    <property type="entry name" value="rpiB_lacA_lacB"/>
    <property type="match status" value="1"/>
</dbReference>
<dbReference type="PANTHER" id="PTHR30345">
    <property type="entry name" value="RIBOSE-5-PHOSPHATE ISOMERASE B"/>
    <property type="match status" value="1"/>
</dbReference>
<name>A0A9D1N9H4_9FIRM</name>